<dbReference type="EnsemblPlants" id="KQL10280">
    <property type="protein sequence ID" value="KQL10280"/>
    <property type="gene ID" value="SETIT_006800mg"/>
</dbReference>
<evidence type="ECO:0000313" key="3">
    <source>
        <dbReference type="Proteomes" id="UP000004995"/>
    </source>
</evidence>
<organism evidence="2 3">
    <name type="scientific">Setaria italica</name>
    <name type="common">Foxtail millet</name>
    <name type="synonym">Panicum italicum</name>
    <dbReference type="NCBI Taxonomy" id="4555"/>
    <lineage>
        <taxon>Eukaryota</taxon>
        <taxon>Viridiplantae</taxon>
        <taxon>Streptophyta</taxon>
        <taxon>Embryophyta</taxon>
        <taxon>Tracheophyta</taxon>
        <taxon>Spermatophyta</taxon>
        <taxon>Magnoliopsida</taxon>
        <taxon>Liliopsida</taxon>
        <taxon>Poales</taxon>
        <taxon>Poaceae</taxon>
        <taxon>PACMAD clade</taxon>
        <taxon>Panicoideae</taxon>
        <taxon>Panicodae</taxon>
        <taxon>Paniceae</taxon>
        <taxon>Cenchrinae</taxon>
        <taxon>Setaria</taxon>
    </lineage>
</organism>
<dbReference type="HOGENOM" id="CLU_802657_0_0_1"/>
<reference evidence="2" key="2">
    <citation type="submission" date="2018-08" db="UniProtKB">
        <authorList>
            <consortium name="EnsemblPlants"/>
        </authorList>
    </citation>
    <scope>IDENTIFICATION</scope>
    <source>
        <strain evidence="2">Yugu1</strain>
    </source>
</reference>
<dbReference type="InParanoid" id="K3XXZ2"/>
<dbReference type="OMA" id="IPIGHPR"/>
<proteinExistence type="predicted"/>
<sequence>MRNCSSARGRVIDDRPRGPRGRGHACTSEPSIPIGHPRRGARADQKLSAAPGSIAVAGAMAARQTLLALLFVAAAGAGGHAAAAVAGKVPTGSTLCCTNTTGYHECVEACFHYYPREQAEKFCDPGCQEAYQCHAVPGEKCPSSSLHHSSDLLTNSVVGEVVQPVTTTLCCSNMTGFHECVEDCFAYFPREQADKICDPGCKEAYQCRTVSGDKCPSEHPSSGSVVGEVVQAATKTLCCSNMTGFHECVEDCFGYFPREQAEKICDPGCQEAYQCRTVSGDKCPTNSAAKGAAVEKCVSGCKSSVCSKMVTGVGSKLFAVKHALDRCNNACYKFCTKGLRAGTATA</sequence>
<gene>
    <name evidence="2" type="primary">LOC101764180</name>
</gene>
<protein>
    <submittedName>
        <fullName evidence="2">Uncharacterized protein</fullName>
    </submittedName>
</protein>
<feature type="region of interest" description="Disordered" evidence="1">
    <location>
        <begin position="1"/>
        <end position="46"/>
    </location>
</feature>
<dbReference type="Proteomes" id="UP000004995">
    <property type="component" value="Unassembled WGS sequence"/>
</dbReference>
<name>K3XXZ2_SETIT</name>
<dbReference type="ExpressionAtlas" id="K3XXZ2">
    <property type="expression patterns" value="baseline"/>
</dbReference>
<dbReference type="EMBL" id="AGNK02002356">
    <property type="status" value="NOT_ANNOTATED_CDS"/>
    <property type="molecule type" value="Genomic_DNA"/>
</dbReference>
<evidence type="ECO:0000313" key="2">
    <source>
        <dbReference type="EnsemblPlants" id="KQL10280"/>
    </source>
</evidence>
<evidence type="ECO:0000256" key="1">
    <source>
        <dbReference type="SAM" id="MobiDB-lite"/>
    </source>
</evidence>
<accession>K3XXZ2</accession>
<keyword evidence="3" id="KW-1185">Reference proteome</keyword>
<dbReference type="Gramene" id="KQL10280">
    <property type="protein sequence ID" value="KQL10280"/>
    <property type="gene ID" value="SETIT_006800mg"/>
</dbReference>
<dbReference type="AlphaFoldDB" id="K3XXZ2"/>
<reference evidence="3" key="1">
    <citation type="journal article" date="2012" name="Nat. Biotechnol.">
        <title>Reference genome sequence of the model plant Setaria.</title>
        <authorList>
            <person name="Bennetzen J.L."/>
            <person name="Schmutz J."/>
            <person name="Wang H."/>
            <person name="Percifield R."/>
            <person name="Hawkins J."/>
            <person name="Pontaroli A.C."/>
            <person name="Estep M."/>
            <person name="Feng L."/>
            <person name="Vaughn J.N."/>
            <person name="Grimwood J."/>
            <person name="Jenkins J."/>
            <person name="Barry K."/>
            <person name="Lindquist E."/>
            <person name="Hellsten U."/>
            <person name="Deshpande S."/>
            <person name="Wang X."/>
            <person name="Wu X."/>
            <person name="Mitros T."/>
            <person name="Triplett J."/>
            <person name="Yang X."/>
            <person name="Ye C.Y."/>
            <person name="Mauro-Herrera M."/>
            <person name="Wang L."/>
            <person name="Li P."/>
            <person name="Sharma M."/>
            <person name="Sharma R."/>
            <person name="Ronald P.C."/>
            <person name="Panaud O."/>
            <person name="Kellogg E.A."/>
            <person name="Brutnell T.P."/>
            <person name="Doust A.N."/>
            <person name="Tuskan G.A."/>
            <person name="Rokhsar D."/>
            <person name="Devos K.M."/>
        </authorList>
    </citation>
    <scope>NUCLEOTIDE SEQUENCE [LARGE SCALE GENOMIC DNA]</scope>
    <source>
        <strain evidence="3">cv. Yugu1</strain>
    </source>
</reference>